<gene>
    <name evidence="1" type="ORF">FOL47_005829</name>
</gene>
<feature type="non-terminal residue" evidence="1">
    <location>
        <position position="1"/>
    </location>
</feature>
<feature type="non-terminal residue" evidence="1">
    <location>
        <position position="104"/>
    </location>
</feature>
<protein>
    <submittedName>
        <fullName evidence="1">Uncharacterized protein</fullName>
    </submittedName>
</protein>
<keyword evidence="2" id="KW-1185">Reference proteome</keyword>
<evidence type="ECO:0000313" key="2">
    <source>
        <dbReference type="Proteomes" id="UP000591131"/>
    </source>
</evidence>
<evidence type="ECO:0000313" key="1">
    <source>
        <dbReference type="EMBL" id="KAF4646665.1"/>
    </source>
</evidence>
<dbReference type="AlphaFoldDB" id="A0A7J6KH02"/>
<comment type="caution">
    <text evidence="1">The sequence shown here is derived from an EMBL/GenBank/DDBJ whole genome shotgun (WGS) entry which is preliminary data.</text>
</comment>
<dbReference type="EMBL" id="JAAPAO010003215">
    <property type="protein sequence ID" value="KAF4646665.1"/>
    <property type="molecule type" value="Genomic_DNA"/>
</dbReference>
<reference evidence="1 2" key="1">
    <citation type="submission" date="2020-04" db="EMBL/GenBank/DDBJ databases">
        <title>Perkinsus chesapeaki whole genome sequence.</title>
        <authorList>
            <person name="Bogema D.R."/>
        </authorList>
    </citation>
    <scope>NUCLEOTIDE SEQUENCE [LARGE SCALE GENOMIC DNA]</scope>
    <source>
        <strain evidence="1">ATCC PRA-425</strain>
    </source>
</reference>
<sequence>ATVALPSWATLDPGLHVHEVLDSTDWLVVACVSDGTARYIWCDIADLEVPTIAVPREHPKLTTASAAVREEAIRLVDDMVKVGKLAHPPPGLEVRAITNYYPVV</sequence>
<organism evidence="1 2">
    <name type="scientific">Perkinsus chesapeaki</name>
    <name type="common">Clam parasite</name>
    <name type="synonym">Perkinsus andrewsi</name>
    <dbReference type="NCBI Taxonomy" id="330153"/>
    <lineage>
        <taxon>Eukaryota</taxon>
        <taxon>Sar</taxon>
        <taxon>Alveolata</taxon>
        <taxon>Perkinsozoa</taxon>
        <taxon>Perkinsea</taxon>
        <taxon>Perkinsida</taxon>
        <taxon>Perkinsidae</taxon>
        <taxon>Perkinsus</taxon>
    </lineage>
</organism>
<name>A0A7J6KH02_PERCH</name>
<accession>A0A7J6KH02</accession>
<dbReference type="Proteomes" id="UP000591131">
    <property type="component" value="Unassembled WGS sequence"/>
</dbReference>
<proteinExistence type="predicted"/>